<sequence>MVIASRESPVRGAGFPALIISSYGEEARIITTQEGGRKAARSPDKAPGVFFCPRRSAMSTLPLTEGNLKTAMTDPRYTNSRHPEYKSWRDMVSKGFATLYPDDALRGDHTDQLDRHQGADGHIYASDGTKVADGTIRVRSYTRTVNGQVVEVAAHERSGGSSPGTMRGLLNSRIPVASSGGSAIGDRQEITPAMKERFADEHLADAQKVADRLNVPVENILGLSALEGGWGINGRFAAEGNNYFGLHYNKDDPHASGYLLTTDGAVKVAKYPDYAASANAFADKFGHLVQGVQDPREFAKRLQNAGLFGINRDGSKVPSYVGGVAGTITGFKNRLARRRGAS</sequence>
<dbReference type="GO" id="GO:0004040">
    <property type="term" value="F:amidase activity"/>
    <property type="evidence" value="ECO:0007669"/>
    <property type="project" value="InterPro"/>
</dbReference>
<dbReference type="Gene3D" id="1.10.530.10">
    <property type="match status" value="1"/>
</dbReference>
<dbReference type="InterPro" id="IPR002901">
    <property type="entry name" value="MGlyc_endo_b_GlcNAc-like_dom"/>
</dbReference>
<dbReference type="OrthoDB" id="5522511at2"/>
<dbReference type="Proteomes" id="UP000031971">
    <property type="component" value="Unassembled WGS sequence"/>
</dbReference>
<name>A0A0C2YTR2_PARME</name>
<evidence type="ECO:0000259" key="1">
    <source>
        <dbReference type="Pfam" id="PF01832"/>
    </source>
</evidence>
<evidence type="ECO:0000313" key="3">
    <source>
        <dbReference type="Proteomes" id="UP000031971"/>
    </source>
</evidence>
<feature type="domain" description="Mannosyl-glycoprotein endo-beta-N-acetylglucosamidase-like" evidence="1">
    <location>
        <begin position="205"/>
        <end position="327"/>
    </location>
</feature>
<reference evidence="2 3" key="1">
    <citation type="submission" date="2015-01" db="EMBL/GenBank/DDBJ databases">
        <title>Genome Sequence of Magnetospirillum magnetotacticum Strain MS-1.</title>
        <authorList>
            <person name="Marinov G.K."/>
            <person name="Smalley M.D."/>
            <person name="DeSalvo G."/>
        </authorList>
    </citation>
    <scope>NUCLEOTIDE SEQUENCE [LARGE SCALE GENOMIC DNA]</scope>
    <source>
        <strain evidence="2 3">MS-1</strain>
    </source>
</reference>
<accession>A0A0C2YTR2</accession>
<keyword evidence="3" id="KW-1185">Reference proteome</keyword>
<protein>
    <recommendedName>
        <fullName evidence="1">Mannosyl-glycoprotein endo-beta-N-acetylglucosamidase-like domain-containing protein</fullName>
    </recommendedName>
</protein>
<dbReference type="Pfam" id="PF01832">
    <property type="entry name" value="Glucosaminidase"/>
    <property type="match status" value="1"/>
</dbReference>
<evidence type="ECO:0000313" key="2">
    <source>
        <dbReference type="EMBL" id="KIL98080.1"/>
    </source>
</evidence>
<organism evidence="2 3">
    <name type="scientific">Paramagnetospirillum magnetotacticum MS-1</name>
    <dbReference type="NCBI Taxonomy" id="272627"/>
    <lineage>
        <taxon>Bacteria</taxon>
        <taxon>Pseudomonadati</taxon>
        <taxon>Pseudomonadota</taxon>
        <taxon>Alphaproteobacteria</taxon>
        <taxon>Rhodospirillales</taxon>
        <taxon>Magnetospirillaceae</taxon>
        <taxon>Paramagnetospirillum</taxon>
    </lineage>
</organism>
<dbReference type="STRING" id="272627.CCC_01141"/>
<comment type="caution">
    <text evidence="2">The sequence shown here is derived from an EMBL/GenBank/DDBJ whole genome shotgun (WGS) entry which is preliminary data.</text>
</comment>
<dbReference type="EMBL" id="JXSL01000030">
    <property type="protein sequence ID" value="KIL98080.1"/>
    <property type="molecule type" value="Genomic_DNA"/>
</dbReference>
<dbReference type="AlphaFoldDB" id="A0A0C2YTR2"/>
<gene>
    <name evidence="2" type="ORF">CCC_01141</name>
</gene>
<proteinExistence type="predicted"/>